<dbReference type="InterPro" id="IPR006912">
    <property type="entry name" value="Harbinger_derived_prot"/>
</dbReference>
<protein>
    <recommendedName>
        <fullName evidence="4">Nuclease HARBI1</fullName>
    </recommendedName>
</protein>
<accession>A0AAE0B5G5</accession>
<keyword evidence="1" id="KW-0732">Signal</keyword>
<dbReference type="PANTHER" id="PTHR47150">
    <property type="entry name" value="OS12G0169200 PROTEIN"/>
    <property type="match status" value="1"/>
</dbReference>
<proteinExistence type="predicted"/>
<evidence type="ECO:0000313" key="3">
    <source>
        <dbReference type="Proteomes" id="UP001281410"/>
    </source>
</evidence>
<reference evidence="2" key="1">
    <citation type="journal article" date="2023" name="Plant J.">
        <title>Genome sequences and population genomics provide insights into the demographic history, inbreeding, and mutation load of two 'living fossil' tree species of Dipteronia.</title>
        <authorList>
            <person name="Feng Y."/>
            <person name="Comes H.P."/>
            <person name="Chen J."/>
            <person name="Zhu S."/>
            <person name="Lu R."/>
            <person name="Zhang X."/>
            <person name="Li P."/>
            <person name="Qiu J."/>
            <person name="Olsen K.M."/>
            <person name="Qiu Y."/>
        </authorList>
    </citation>
    <scope>NUCLEOTIDE SEQUENCE</scope>
    <source>
        <strain evidence="2">NBL</strain>
    </source>
</reference>
<gene>
    <name evidence="2" type="ORF">Dsin_001804</name>
</gene>
<feature type="signal peptide" evidence="1">
    <location>
        <begin position="1"/>
        <end position="19"/>
    </location>
</feature>
<sequence>MFCRCFRMCISLFLHIVNAVEIRDNFLVQRRDSMGRLSLSAIQKITAIFWMLAYGLPADATDEYIKIRESTIIETLKRFFRVVVEEFADEYLRSPNATDVARLLRIGKYRGIPGMLGSLDCMHWKWKNCPTAWARQCTGRSGSPTIILEAVADYDMWIWHAYIGLLGTNNEINVLEASHLFANLTQGIAPLAHYVIQGKEYNMGYYLADGIYPKWSTLVQIIHDPRGQKNKLFAMKQEGCRKDVEHAFGVLQSRFAIVAGLMRFWQKHVLHDNRGWA</sequence>
<evidence type="ECO:0000313" key="2">
    <source>
        <dbReference type="EMBL" id="KAK3229923.1"/>
    </source>
</evidence>
<dbReference type="EMBL" id="JANJYJ010000001">
    <property type="protein sequence ID" value="KAK3229923.1"/>
    <property type="molecule type" value="Genomic_DNA"/>
</dbReference>
<evidence type="ECO:0000256" key="1">
    <source>
        <dbReference type="SAM" id="SignalP"/>
    </source>
</evidence>
<organism evidence="2 3">
    <name type="scientific">Dipteronia sinensis</name>
    <dbReference type="NCBI Taxonomy" id="43782"/>
    <lineage>
        <taxon>Eukaryota</taxon>
        <taxon>Viridiplantae</taxon>
        <taxon>Streptophyta</taxon>
        <taxon>Embryophyta</taxon>
        <taxon>Tracheophyta</taxon>
        <taxon>Spermatophyta</taxon>
        <taxon>Magnoliopsida</taxon>
        <taxon>eudicotyledons</taxon>
        <taxon>Gunneridae</taxon>
        <taxon>Pentapetalae</taxon>
        <taxon>rosids</taxon>
        <taxon>malvids</taxon>
        <taxon>Sapindales</taxon>
        <taxon>Sapindaceae</taxon>
        <taxon>Hippocastanoideae</taxon>
        <taxon>Acereae</taxon>
        <taxon>Dipteronia</taxon>
    </lineage>
</organism>
<comment type="caution">
    <text evidence="2">The sequence shown here is derived from an EMBL/GenBank/DDBJ whole genome shotgun (WGS) entry which is preliminary data.</text>
</comment>
<evidence type="ECO:0008006" key="4">
    <source>
        <dbReference type="Google" id="ProtNLM"/>
    </source>
</evidence>
<name>A0AAE0B5G5_9ROSI</name>
<dbReference type="Proteomes" id="UP001281410">
    <property type="component" value="Unassembled WGS sequence"/>
</dbReference>
<dbReference type="AlphaFoldDB" id="A0AAE0B5G5"/>
<keyword evidence="3" id="KW-1185">Reference proteome</keyword>
<dbReference type="PANTHER" id="PTHR47150:SF7">
    <property type="entry name" value="NUCLEASE"/>
    <property type="match status" value="1"/>
</dbReference>
<dbReference type="Pfam" id="PF04827">
    <property type="entry name" value="Plant_tran"/>
    <property type="match status" value="1"/>
</dbReference>
<feature type="chain" id="PRO_5041972241" description="Nuclease HARBI1" evidence="1">
    <location>
        <begin position="20"/>
        <end position="277"/>
    </location>
</feature>